<keyword evidence="13 16" id="KW-0131">Cell cycle</keyword>
<gene>
    <name evidence="16" type="primary">murB</name>
    <name evidence="18" type="ORF">SAMN02910429_00062</name>
</gene>
<name>A0A1H9P241_9FIRM</name>
<evidence type="ECO:0000256" key="10">
    <source>
        <dbReference type="ARBA" id="ARBA00022960"/>
    </source>
</evidence>
<dbReference type="EC" id="1.3.1.98" evidence="16"/>
<keyword evidence="19" id="KW-1185">Reference proteome</keyword>
<dbReference type="PROSITE" id="PS51387">
    <property type="entry name" value="FAD_PCMH"/>
    <property type="match status" value="1"/>
</dbReference>
<evidence type="ECO:0000256" key="1">
    <source>
        <dbReference type="ARBA" id="ARBA00001974"/>
    </source>
</evidence>
<evidence type="ECO:0000256" key="2">
    <source>
        <dbReference type="ARBA" id="ARBA00003921"/>
    </source>
</evidence>
<keyword evidence="7 16" id="KW-0285">Flavoprotein</keyword>
<comment type="function">
    <text evidence="2 16">Cell wall formation.</text>
</comment>
<keyword evidence="9 16" id="KW-0521">NADP</keyword>
<evidence type="ECO:0000256" key="7">
    <source>
        <dbReference type="ARBA" id="ARBA00022630"/>
    </source>
</evidence>
<dbReference type="GO" id="GO:0008762">
    <property type="term" value="F:UDP-N-acetylmuramate dehydrogenase activity"/>
    <property type="evidence" value="ECO:0007669"/>
    <property type="project" value="UniProtKB-UniRule"/>
</dbReference>
<dbReference type="InterPro" id="IPR036318">
    <property type="entry name" value="FAD-bd_PCMH-like_sf"/>
</dbReference>
<dbReference type="PANTHER" id="PTHR21071:SF4">
    <property type="entry name" value="UDP-N-ACETYLENOLPYRUVOYLGLUCOSAMINE REDUCTASE"/>
    <property type="match status" value="1"/>
</dbReference>
<reference evidence="19" key="1">
    <citation type="submission" date="2016-10" db="EMBL/GenBank/DDBJ databases">
        <authorList>
            <person name="Varghese N."/>
            <person name="Submissions S."/>
        </authorList>
    </citation>
    <scope>NUCLEOTIDE SEQUENCE [LARGE SCALE GENOMIC DNA]</scope>
    <source>
        <strain evidence="19">S1b</strain>
    </source>
</reference>
<protein>
    <recommendedName>
        <fullName evidence="16">UDP-N-acetylenolpyruvoylglucosamine reductase</fullName>
        <ecNumber evidence="16">1.3.1.98</ecNumber>
    </recommendedName>
    <alternativeName>
        <fullName evidence="16">UDP-N-acetylmuramate dehydrogenase</fullName>
    </alternativeName>
</protein>
<feature type="active site" evidence="16">
    <location>
        <position position="298"/>
    </location>
</feature>
<dbReference type="Gene3D" id="3.30.43.10">
    <property type="entry name" value="Uridine Diphospho-n-acetylenolpyruvylglucosamine Reductase, domain 2"/>
    <property type="match status" value="1"/>
</dbReference>
<evidence type="ECO:0000256" key="15">
    <source>
        <dbReference type="ARBA" id="ARBA00048914"/>
    </source>
</evidence>
<dbReference type="NCBIfam" id="TIGR00179">
    <property type="entry name" value="murB"/>
    <property type="match status" value="1"/>
</dbReference>
<evidence type="ECO:0000313" key="19">
    <source>
        <dbReference type="Proteomes" id="UP000182471"/>
    </source>
</evidence>
<dbReference type="SUPFAM" id="SSF56176">
    <property type="entry name" value="FAD-binding/transporter-associated domain-like"/>
    <property type="match status" value="1"/>
</dbReference>
<keyword evidence="6 16" id="KW-0132">Cell division</keyword>
<dbReference type="EMBL" id="FOGW01000004">
    <property type="protein sequence ID" value="SER42364.1"/>
    <property type="molecule type" value="Genomic_DNA"/>
</dbReference>
<keyword evidence="10 16" id="KW-0133">Cell shape</keyword>
<evidence type="ECO:0000256" key="12">
    <source>
        <dbReference type="ARBA" id="ARBA00023002"/>
    </source>
</evidence>
<dbReference type="GO" id="GO:0051301">
    <property type="term" value="P:cell division"/>
    <property type="evidence" value="ECO:0007669"/>
    <property type="project" value="UniProtKB-KW"/>
</dbReference>
<keyword evidence="5 16" id="KW-0963">Cytoplasm</keyword>
<comment type="catalytic activity">
    <reaction evidence="15 16">
        <text>UDP-N-acetyl-alpha-D-muramate + NADP(+) = UDP-N-acetyl-3-O-(1-carboxyvinyl)-alpha-D-glucosamine + NADPH + H(+)</text>
        <dbReference type="Rhea" id="RHEA:12248"/>
        <dbReference type="ChEBI" id="CHEBI:15378"/>
        <dbReference type="ChEBI" id="CHEBI:57783"/>
        <dbReference type="ChEBI" id="CHEBI:58349"/>
        <dbReference type="ChEBI" id="CHEBI:68483"/>
        <dbReference type="ChEBI" id="CHEBI:70757"/>
        <dbReference type="EC" id="1.3.1.98"/>
    </reaction>
</comment>
<dbReference type="HAMAP" id="MF_00037">
    <property type="entry name" value="MurB"/>
    <property type="match status" value="1"/>
</dbReference>
<evidence type="ECO:0000259" key="17">
    <source>
        <dbReference type="PROSITE" id="PS51387"/>
    </source>
</evidence>
<dbReference type="InterPro" id="IPR016167">
    <property type="entry name" value="FAD-bd_PCMH_sub1"/>
</dbReference>
<evidence type="ECO:0000256" key="8">
    <source>
        <dbReference type="ARBA" id="ARBA00022827"/>
    </source>
</evidence>
<sequence>MSYIIEQVVNGIKKYIPESEIALNEPMKKHTTFRVGGDAEIFVSPSATEVKDLIDLCNDLEVPYHVVGNGSNLLVSDQGLKGVVISVRRNAEYIDIKGDTIITGAGSSLAKVANFAAKEGLGGLEFAAGIPGTIGGAIVMNAGAFGGEIKDVLVSVKVCTKDGQVLEIKAQDLDLSYRHSCILEKEYIVLEATFKLKEANKDEIYATMDDYKKRRISSQPLNFPSAGSTFKRPKDNFAGKLIEDAGLKGYKIGGAQVSEKHCGFVVNSNAATATDVYELIKYVISIVKTKYDVTLEPEVKMMGEF</sequence>
<dbReference type="SUPFAM" id="SSF56194">
    <property type="entry name" value="Uridine diphospho-N-Acetylenolpyruvylglucosamine reductase, MurB, C-terminal domain"/>
    <property type="match status" value="1"/>
</dbReference>
<evidence type="ECO:0000313" key="18">
    <source>
        <dbReference type="EMBL" id="SER42364.1"/>
    </source>
</evidence>
<evidence type="ECO:0000256" key="16">
    <source>
        <dbReference type="HAMAP-Rule" id="MF_00037"/>
    </source>
</evidence>
<dbReference type="InterPro" id="IPR006094">
    <property type="entry name" value="Oxid_FAD_bind_N"/>
</dbReference>
<evidence type="ECO:0000256" key="9">
    <source>
        <dbReference type="ARBA" id="ARBA00022857"/>
    </source>
</evidence>
<dbReference type="GO" id="GO:0005829">
    <property type="term" value="C:cytosol"/>
    <property type="evidence" value="ECO:0007669"/>
    <property type="project" value="TreeGrafter"/>
</dbReference>
<keyword evidence="11 16" id="KW-0573">Peptidoglycan synthesis</keyword>
<proteinExistence type="inferred from homology"/>
<dbReference type="Proteomes" id="UP000182471">
    <property type="component" value="Unassembled WGS sequence"/>
</dbReference>
<dbReference type="GO" id="GO:0071949">
    <property type="term" value="F:FAD binding"/>
    <property type="evidence" value="ECO:0007669"/>
    <property type="project" value="InterPro"/>
</dbReference>
<dbReference type="Pfam" id="PF02873">
    <property type="entry name" value="MurB_C"/>
    <property type="match status" value="1"/>
</dbReference>
<dbReference type="PANTHER" id="PTHR21071">
    <property type="entry name" value="UDP-N-ACETYLENOLPYRUVOYLGLUCOSAMINE REDUCTASE"/>
    <property type="match status" value="1"/>
</dbReference>
<evidence type="ECO:0000256" key="13">
    <source>
        <dbReference type="ARBA" id="ARBA00023306"/>
    </source>
</evidence>
<dbReference type="Gene3D" id="3.90.78.10">
    <property type="entry name" value="UDP-N-acetylenolpyruvoylglucosamine reductase, C-terminal domain"/>
    <property type="match status" value="1"/>
</dbReference>
<keyword evidence="14 16" id="KW-0961">Cell wall biogenesis/degradation</keyword>
<evidence type="ECO:0000256" key="5">
    <source>
        <dbReference type="ARBA" id="ARBA00022490"/>
    </source>
</evidence>
<dbReference type="InterPro" id="IPR011601">
    <property type="entry name" value="MurB_C"/>
</dbReference>
<dbReference type="InterPro" id="IPR003170">
    <property type="entry name" value="MurB"/>
</dbReference>
<comment type="cofactor">
    <cofactor evidence="1 16">
        <name>FAD</name>
        <dbReference type="ChEBI" id="CHEBI:57692"/>
    </cofactor>
</comment>
<dbReference type="AlphaFoldDB" id="A0A1H9P241"/>
<comment type="subcellular location">
    <subcellularLocation>
        <location evidence="3 16">Cytoplasm</location>
    </subcellularLocation>
</comment>
<comment type="similarity">
    <text evidence="16">Belongs to the MurB family.</text>
</comment>
<dbReference type="InterPro" id="IPR016169">
    <property type="entry name" value="FAD-bd_PCMH_sub2"/>
</dbReference>
<dbReference type="GO" id="GO:0009252">
    <property type="term" value="P:peptidoglycan biosynthetic process"/>
    <property type="evidence" value="ECO:0007669"/>
    <property type="project" value="UniProtKB-UniRule"/>
</dbReference>
<dbReference type="UniPathway" id="UPA00219"/>
<dbReference type="RefSeq" id="WP_022749999.1">
    <property type="nucleotide sequence ID" value="NZ_FOGW01000004.1"/>
</dbReference>
<dbReference type="GO" id="GO:0071555">
    <property type="term" value="P:cell wall organization"/>
    <property type="evidence" value="ECO:0007669"/>
    <property type="project" value="UniProtKB-KW"/>
</dbReference>
<accession>A0A1H9P241</accession>
<dbReference type="InterPro" id="IPR016166">
    <property type="entry name" value="FAD-bd_PCMH"/>
</dbReference>
<keyword evidence="12 16" id="KW-0560">Oxidoreductase</keyword>
<evidence type="ECO:0000256" key="4">
    <source>
        <dbReference type="ARBA" id="ARBA00004752"/>
    </source>
</evidence>
<dbReference type="GO" id="GO:0008360">
    <property type="term" value="P:regulation of cell shape"/>
    <property type="evidence" value="ECO:0007669"/>
    <property type="project" value="UniProtKB-KW"/>
</dbReference>
<evidence type="ECO:0000256" key="14">
    <source>
        <dbReference type="ARBA" id="ARBA00023316"/>
    </source>
</evidence>
<evidence type="ECO:0000256" key="6">
    <source>
        <dbReference type="ARBA" id="ARBA00022618"/>
    </source>
</evidence>
<feature type="domain" description="FAD-binding PCMH-type" evidence="17">
    <location>
        <begin position="34"/>
        <end position="199"/>
    </location>
</feature>
<dbReference type="InterPro" id="IPR036635">
    <property type="entry name" value="MurB_C_sf"/>
</dbReference>
<comment type="pathway">
    <text evidence="4 16">Cell wall biogenesis; peptidoglycan biosynthesis.</text>
</comment>
<feature type="active site" evidence="16">
    <location>
        <position position="178"/>
    </location>
</feature>
<evidence type="ECO:0000256" key="3">
    <source>
        <dbReference type="ARBA" id="ARBA00004496"/>
    </source>
</evidence>
<feature type="active site" description="Proton donor" evidence="16">
    <location>
        <position position="228"/>
    </location>
</feature>
<dbReference type="Pfam" id="PF01565">
    <property type="entry name" value="FAD_binding_4"/>
    <property type="match status" value="1"/>
</dbReference>
<organism evidence="18 19">
    <name type="scientific">Lachnobacterium bovis</name>
    <dbReference type="NCBI Taxonomy" id="140626"/>
    <lineage>
        <taxon>Bacteria</taxon>
        <taxon>Bacillati</taxon>
        <taxon>Bacillota</taxon>
        <taxon>Clostridia</taxon>
        <taxon>Lachnospirales</taxon>
        <taxon>Lachnospiraceae</taxon>
        <taxon>Lachnobacterium</taxon>
    </lineage>
</organism>
<dbReference type="NCBIfam" id="NF010480">
    <property type="entry name" value="PRK13905.1"/>
    <property type="match status" value="1"/>
</dbReference>
<keyword evidence="8 16" id="KW-0274">FAD</keyword>
<evidence type="ECO:0000256" key="11">
    <source>
        <dbReference type="ARBA" id="ARBA00022984"/>
    </source>
</evidence>
<dbReference type="Gene3D" id="3.30.465.10">
    <property type="match status" value="1"/>
</dbReference>